<dbReference type="GO" id="GO:0006412">
    <property type="term" value="P:translation"/>
    <property type="evidence" value="ECO:0007669"/>
    <property type="project" value="InterPro"/>
</dbReference>
<dbReference type="GeneID" id="136806488"/>
<dbReference type="RefSeq" id="XP_066919170.1">
    <property type="nucleotide sequence ID" value="XM_067063069.1"/>
</dbReference>
<dbReference type="InterPro" id="IPR036394">
    <property type="entry name" value="Ribosomal_uL22_sf"/>
</dbReference>
<evidence type="ECO:0000256" key="5">
    <source>
        <dbReference type="ARBA" id="ARBA00035506"/>
    </source>
</evidence>
<sequence>MSLWRSVLTNSLFSTQSKCLLQGMRCASYFSVARERIGKSTTELKKEQQVIAPTLVEVPNCRRDVRINPKKMLAVANLVSRMPIDEAIVQCQFSPKGAAVVVKEVLEEAQKMAVEQYGVEDKSHLFVDQSHVGRGQHLRRIKFHGRGRFGRMKRYYCHYFCVLKEGVPPGKDIKRDKGRHLPELERKLRYPKTIKNSLAWW</sequence>
<organism evidence="7 8">
    <name type="scientific">Clytia hemisphaerica</name>
    <dbReference type="NCBI Taxonomy" id="252671"/>
    <lineage>
        <taxon>Eukaryota</taxon>
        <taxon>Metazoa</taxon>
        <taxon>Cnidaria</taxon>
        <taxon>Hydrozoa</taxon>
        <taxon>Hydroidolina</taxon>
        <taxon>Leptothecata</taxon>
        <taxon>Obeliida</taxon>
        <taxon>Clytiidae</taxon>
        <taxon>Clytia</taxon>
    </lineage>
</organism>
<dbReference type="InterPro" id="IPR001063">
    <property type="entry name" value="Ribosomal_uL22"/>
</dbReference>
<evidence type="ECO:0000313" key="7">
    <source>
        <dbReference type="EnsemblMetazoa" id="CLYHEMP015240.1"/>
    </source>
</evidence>
<dbReference type="Proteomes" id="UP000594262">
    <property type="component" value="Unplaced"/>
</dbReference>
<dbReference type="PANTHER" id="PTHR13501:SF8">
    <property type="entry name" value="LARGE RIBOSOMAL SUBUNIT PROTEIN UL22M"/>
    <property type="match status" value="1"/>
</dbReference>
<dbReference type="SUPFAM" id="SSF54843">
    <property type="entry name" value="Ribosomal protein L22"/>
    <property type="match status" value="1"/>
</dbReference>
<evidence type="ECO:0000256" key="3">
    <source>
        <dbReference type="ARBA" id="ARBA00023274"/>
    </source>
</evidence>
<dbReference type="GO" id="GO:0005762">
    <property type="term" value="C:mitochondrial large ribosomal subunit"/>
    <property type="evidence" value="ECO:0007669"/>
    <property type="project" value="TreeGrafter"/>
</dbReference>
<comment type="similarity">
    <text evidence="1 6">Belongs to the universal ribosomal protein uL22 family.</text>
</comment>
<dbReference type="CDD" id="cd00336">
    <property type="entry name" value="Ribosomal_L22"/>
    <property type="match status" value="1"/>
</dbReference>
<dbReference type="OrthoDB" id="416470at2759"/>
<protein>
    <recommendedName>
        <fullName evidence="4">Large ribosomal subunit protein uL22m</fullName>
    </recommendedName>
    <alternativeName>
        <fullName evidence="5">39S ribosomal protein L22, mitochondrial</fullName>
    </alternativeName>
</protein>
<proteinExistence type="inferred from homology"/>
<accession>A0A7M5WYR1</accession>
<evidence type="ECO:0000256" key="4">
    <source>
        <dbReference type="ARBA" id="ARBA00035286"/>
    </source>
</evidence>
<evidence type="ECO:0000256" key="2">
    <source>
        <dbReference type="ARBA" id="ARBA00022980"/>
    </source>
</evidence>
<dbReference type="EnsemblMetazoa" id="CLYHEMT015240.1">
    <property type="protein sequence ID" value="CLYHEMP015240.1"/>
    <property type="gene ID" value="CLYHEMG015240"/>
</dbReference>
<dbReference type="InterPro" id="IPR047867">
    <property type="entry name" value="Ribosomal_uL22_bac/org-type"/>
</dbReference>
<keyword evidence="3 6" id="KW-0687">Ribonucleoprotein</keyword>
<name>A0A7M5WYR1_9CNID</name>
<reference evidence="7" key="1">
    <citation type="submission" date="2021-01" db="UniProtKB">
        <authorList>
            <consortium name="EnsemblMetazoa"/>
        </authorList>
    </citation>
    <scope>IDENTIFICATION</scope>
</reference>
<dbReference type="GO" id="GO:0003735">
    <property type="term" value="F:structural constituent of ribosome"/>
    <property type="evidence" value="ECO:0007669"/>
    <property type="project" value="InterPro"/>
</dbReference>
<dbReference type="AlphaFoldDB" id="A0A7M5WYR1"/>
<evidence type="ECO:0000256" key="6">
    <source>
        <dbReference type="RuleBase" id="RU004005"/>
    </source>
</evidence>
<dbReference type="PANTHER" id="PTHR13501">
    <property type="entry name" value="CHLOROPLAST 50S RIBOSOMAL PROTEIN L22-RELATED"/>
    <property type="match status" value="1"/>
</dbReference>
<keyword evidence="2 6" id="KW-0689">Ribosomal protein</keyword>
<evidence type="ECO:0000256" key="1">
    <source>
        <dbReference type="ARBA" id="ARBA00009451"/>
    </source>
</evidence>
<evidence type="ECO:0000313" key="8">
    <source>
        <dbReference type="Proteomes" id="UP000594262"/>
    </source>
</evidence>
<keyword evidence="8" id="KW-1185">Reference proteome</keyword>
<dbReference type="Pfam" id="PF00237">
    <property type="entry name" value="Ribosomal_L22"/>
    <property type="match status" value="1"/>
</dbReference>
<dbReference type="Gene3D" id="3.90.470.10">
    <property type="entry name" value="Ribosomal protein L22/L17"/>
    <property type="match status" value="1"/>
</dbReference>